<comment type="caution">
    <text evidence="3">The sequence shown here is derived from an EMBL/GenBank/DDBJ whole genome shotgun (WGS) entry which is preliminary data.</text>
</comment>
<dbReference type="CDD" id="cd08509">
    <property type="entry name" value="PBP2_TmCBP_oligosaccharides_like"/>
    <property type="match status" value="1"/>
</dbReference>
<feature type="domain" description="Solute-binding protein family 5" evidence="2">
    <location>
        <begin position="80"/>
        <end position="456"/>
    </location>
</feature>
<dbReference type="InterPro" id="IPR039424">
    <property type="entry name" value="SBP_5"/>
</dbReference>
<keyword evidence="4" id="KW-1185">Reference proteome</keyword>
<evidence type="ECO:0000259" key="2">
    <source>
        <dbReference type="Pfam" id="PF00496"/>
    </source>
</evidence>
<evidence type="ECO:0000313" key="4">
    <source>
        <dbReference type="Proteomes" id="UP001165685"/>
    </source>
</evidence>
<dbReference type="PROSITE" id="PS51257">
    <property type="entry name" value="PROKAR_LIPOPROTEIN"/>
    <property type="match status" value="1"/>
</dbReference>
<evidence type="ECO:0000313" key="3">
    <source>
        <dbReference type="EMBL" id="MDA2803431.1"/>
    </source>
</evidence>
<name>A0ABT4TFS1_9ACTN</name>
<dbReference type="PANTHER" id="PTHR30290">
    <property type="entry name" value="PERIPLASMIC BINDING COMPONENT OF ABC TRANSPORTER"/>
    <property type="match status" value="1"/>
</dbReference>
<feature type="signal peptide" evidence="1">
    <location>
        <begin position="1"/>
        <end position="29"/>
    </location>
</feature>
<evidence type="ECO:0000256" key="1">
    <source>
        <dbReference type="SAM" id="SignalP"/>
    </source>
</evidence>
<proteinExistence type="predicted"/>
<dbReference type="RefSeq" id="WP_270675901.1">
    <property type="nucleotide sequence ID" value="NZ_JAQFWP010000003.1"/>
</dbReference>
<dbReference type="Pfam" id="PF00496">
    <property type="entry name" value="SBP_bac_5"/>
    <property type="match status" value="1"/>
</dbReference>
<organism evidence="3 4">
    <name type="scientific">Nocardiopsis suaedae</name>
    <dbReference type="NCBI Taxonomy" id="3018444"/>
    <lineage>
        <taxon>Bacteria</taxon>
        <taxon>Bacillati</taxon>
        <taxon>Actinomycetota</taxon>
        <taxon>Actinomycetes</taxon>
        <taxon>Streptosporangiales</taxon>
        <taxon>Nocardiopsidaceae</taxon>
        <taxon>Nocardiopsis</taxon>
    </lineage>
</organism>
<sequence length="567" mass="63674">MASRARALPAALAAVVLAAAACSSGGDGAGGYPRAQTLYTSGTQWGPPSTWNPLAKSQYATGTVGYVYEPLFLYDPMKDEYRPWLAEEGEWTGEDTYSLTLRDGIEWSDGEAFTAEDVAYTVELGQIDAVPYSNLWDWLEGVEVVDERELEFTFSEPRRQEWANWLYNEAIVPEHVWSERSDGEVVDSPNEDPVGTGPYAYESHGQDRMVWAKRDGWWATEQLDLEVKPEYIVDIVNSTNDAALTMLTQGEIDLSNNFLPGIDRTLESSPEITSYYDEPPYMLSANTTWLVPNTEREPMDDPEFRRALAHAVDPQAIADGPYGGIVAPADPTGLLPAWEQYIDQDLVEDQGFSHAPEEARSILEDAGYSENADGMFTTPDGDPIALELIVPSGWTDWMEAADIVAESAAEAGIDLTVEFPDDAALQDARATGDFDLLFNNERQISNTPWTYYDYMFRLPVQEQQTTVNFGRYENEEAWELTEELARVDVEDTERTAELTSRLQEIHFEEMPIIPLWYNGLWSQVNESVWTNWPSDASGTPHWFPTTWRNYNQMGAVLTLTEIEPVSG</sequence>
<accession>A0ABT4TFS1</accession>
<protein>
    <submittedName>
        <fullName evidence="3">ABC transporter substrate-binding protein</fullName>
    </submittedName>
</protein>
<dbReference type="Gene3D" id="3.40.190.10">
    <property type="entry name" value="Periplasmic binding protein-like II"/>
    <property type="match status" value="1"/>
</dbReference>
<reference evidence="3" key="1">
    <citation type="submission" date="2023-01" db="EMBL/GenBank/DDBJ databases">
        <title>Draft genome sequence of Nocardiopsis sp. LSu2-4 isolated from halophytes.</title>
        <authorList>
            <person name="Duangmal K."/>
            <person name="Chantavorakit T."/>
        </authorList>
    </citation>
    <scope>NUCLEOTIDE SEQUENCE</scope>
    <source>
        <strain evidence="3">LSu2-4</strain>
    </source>
</reference>
<feature type="chain" id="PRO_5045840200" evidence="1">
    <location>
        <begin position="30"/>
        <end position="567"/>
    </location>
</feature>
<dbReference type="Gene3D" id="3.10.105.10">
    <property type="entry name" value="Dipeptide-binding Protein, Domain 3"/>
    <property type="match status" value="1"/>
</dbReference>
<dbReference type="EMBL" id="JAQFWP010000003">
    <property type="protein sequence ID" value="MDA2803431.1"/>
    <property type="molecule type" value="Genomic_DNA"/>
</dbReference>
<dbReference type="InterPro" id="IPR000914">
    <property type="entry name" value="SBP_5_dom"/>
</dbReference>
<dbReference type="PIRSF" id="PIRSF002741">
    <property type="entry name" value="MppA"/>
    <property type="match status" value="1"/>
</dbReference>
<dbReference type="Gene3D" id="3.90.76.10">
    <property type="entry name" value="Dipeptide-binding Protein, Domain 1"/>
    <property type="match status" value="1"/>
</dbReference>
<gene>
    <name evidence="3" type="ORF">O4U47_02805</name>
</gene>
<dbReference type="InterPro" id="IPR030678">
    <property type="entry name" value="Peptide/Ni-bd"/>
</dbReference>
<keyword evidence="1" id="KW-0732">Signal</keyword>
<dbReference type="SUPFAM" id="SSF53850">
    <property type="entry name" value="Periplasmic binding protein-like II"/>
    <property type="match status" value="1"/>
</dbReference>
<dbReference type="PANTHER" id="PTHR30290:SF82">
    <property type="entry name" value="ABC-TYPE DIPEPTIDE_OLIGOPEPTIDE TRANSPORT SYSTEM, PERIPLASMIC COMPONENT"/>
    <property type="match status" value="1"/>
</dbReference>
<dbReference type="Proteomes" id="UP001165685">
    <property type="component" value="Unassembled WGS sequence"/>
</dbReference>